<dbReference type="InterPro" id="IPR006458">
    <property type="entry name" value="Ovate_C"/>
</dbReference>
<evidence type="ECO:0000313" key="9">
    <source>
        <dbReference type="Proteomes" id="UP000447434"/>
    </source>
</evidence>
<dbReference type="AlphaFoldDB" id="A0A6A5MPC6"/>
<dbReference type="NCBIfam" id="TIGR01568">
    <property type="entry name" value="A_thal_3678"/>
    <property type="match status" value="1"/>
</dbReference>
<evidence type="ECO:0000256" key="2">
    <source>
        <dbReference type="ARBA" id="ARBA00022491"/>
    </source>
</evidence>
<feature type="compositionally biased region" description="Low complexity" evidence="7">
    <location>
        <begin position="181"/>
        <end position="190"/>
    </location>
</feature>
<dbReference type="InterPro" id="IPR038933">
    <property type="entry name" value="Ovate"/>
</dbReference>
<evidence type="ECO:0000256" key="3">
    <source>
        <dbReference type="ARBA" id="ARBA00023015"/>
    </source>
</evidence>
<evidence type="ECO:0000256" key="6">
    <source>
        <dbReference type="RuleBase" id="RU367028"/>
    </source>
</evidence>
<comment type="subcellular location">
    <subcellularLocation>
        <location evidence="1 6">Nucleus</location>
    </subcellularLocation>
</comment>
<sequence>MENQNHLKLRISRMFLSSFGSCRTRNFTDVMEKAVFTPPQNHRCTFHHLLMDPPSPKLRPLPSIFKSQTFNDQCIMSFKNSHPISKISQCLSPFVHNNNLSEKSCPLPSPNTPFNDTVFSFEEKEKSSERNIKNKKKNKKKVRTQKRIEIFPFNSCAKTTNFGDYYCFSGEEDNEIDTLFSSKSLSSNSSRSRRRRRKNNSGNRNNDQSSEMGVFPLHGIGKVKDTFAVVKHSSNPYNDFRTSMMEMIVEKQIFSPRDLQNLLQCFLSLNSSHHHKTIVEVFTEIWEALFSDWL</sequence>
<feature type="region of interest" description="Disordered" evidence="7">
    <location>
        <begin position="180"/>
        <end position="214"/>
    </location>
</feature>
<dbReference type="PANTHER" id="PTHR33057:SF17">
    <property type="entry name" value="TRANSCRIPTION REPRESSOR OFP8"/>
    <property type="match status" value="1"/>
</dbReference>
<dbReference type="Pfam" id="PF04844">
    <property type="entry name" value="Ovate"/>
    <property type="match status" value="1"/>
</dbReference>
<accession>A0A6A5MPC6</accession>
<evidence type="ECO:0000256" key="1">
    <source>
        <dbReference type="ARBA" id="ARBA00004123"/>
    </source>
</evidence>
<protein>
    <recommendedName>
        <fullName evidence="6">Transcription repressor</fullName>
    </recommendedName>
    <alternativeName>
        <fullName evidence="6">Ovate family protein</fullName>
    </alternativeName>
</protein>
<keyword evidence="9" id="KW-1185">Reference proteome</keyword>
<evidence type="ECO:0000256" key="5">
    <source>
        <dbReference type="ARBA" id="ARBA00023242"/>
    </source>
</evidence>
<reference evidence="9" key="1">
    <citation type="journal article" date="2020" name="Nat. Commun.">
        <title>Genome sequence of the cluster root forming white lupin.</title>
        <authorList>
            <person name="Hufnagel B."/>
            <person name="Marques A."/>
            <person name="Soriano A."/>
            <person name="Marques L."/>
            <person name="Divol F."/>
            <person name="Doumas P."/>
            <person name="Sallet E."/>
            <person name="Mancinotti D."/>
            <person name="Carrere S."/>
            <person name="Marande W."/>
            <person name="Arribat S."/>
            <person name="Keller J."/>
            <person name="Huneau C."/>
            <person name="Blein T."/>
            <person name="Aime D."/>
            <person name="Laguerre M."/>
            <person name="Taylor J."/>
            <person name="Schubert V."/>
            <person name="Nelson M."/>
            <person name="Geu-Flores F."/>
            <person name="Crespi M."/>
            <person name="Gallardo-Guerrero K."/>
            <person name="Delaux P.-M."/>
            <person name="Salse J."/>
            <person name="Berges H."/>
            <person name="Guyot R."/>
            <person name="Gouzy J."/>
            <person name="Peret B."/>
        </authorList>
    </citation>
    <scope>NUCLEOTIDE SEQUENCE [LARGE SCALE GENOMIC DNA]</scope>
    <source>
        <strain evidence="9">cv. Amiga</strain>
    </source>
</reference>
<evidence type="ECO:0000256" key="7">
    <source>
        <dbReference type="SAM" id="MobiDB-lite"/>
    </source>
</evidence>
<feature type="compositionally biased region" description="Low complexity" evidence="7">
    <location>
        <begin position="200"/>
        <end position="210"/>
    </location>
</feature>
<dbReference type="Proteomes" id="UP000447434">
    <property type="component" value="Chromosome 16"/>
</dbReference>
<gene>
    <name evidence="8" type="ORF">Lalb_Chr16g0388201</name>
</gene>
<dbReference type="GO" id="GO:0045892">
    <property type="term" value="P:negative regulation of DNA-templated transcription"/>
    <property type="evidence" value="ECO:0007669"/>
    <property type="project" value="UniProtKB-UniRule"/>
</dbReference>
<keyword evidence="3 6" id="KW-0805">Transcription regulation</keyword>
<organism evidence="8 9">
    <name type="scientific">Lupinus albus</name>
    <name type="common">White lupine</name>
    <name type="synonym">Lupinus termis</name>
    <dbReference type="NCBI Taxonomy" id="3870"/>
    <lineage>
        <taxon>Eukaryota</taxon>
        <taxon>Viridiplantae</taxon>
        <taxon>Streptophyta</taxon>
        <taxon>Embryophyta</taxon>
        <taxon>Tracheophyta</taxon>
        <taxon>Spermatophyta</taxon>
        <taxon>Magnoliopsida</taxon>
        <taxon>eudicotyledons</taxon>
        <taxon>Gunneridae</taxon>
        <taxon>Pentapetalae</taxon>
        <taxon>rosids</taxon>
        <taxon>fabids</taxon>
        <taxon>Fabales</taxon>
        <taxon>Fabaceae</taxon>
        <taxon>Papilionoideae</taxon>
        <taxon>50 kb inversion clade</taxon>
        <taxon>genistoids sensu lato</taxon>
        <taxon>core genistoids</taxon>
        <taxon>Genisteae</taxon>
        <taxon>Lupinus</taxon>
    </lineage>
</organism>
<keyword evidence="2 6" id="KW-0678">Repressor</keyword>
<keyword evidence="5 6" id="KW-0539">Nucleus</keyword>
<proteinExistence type="predicted"/>
<dbReference type="OrthoDB" id="1928390at2759"/>
<dbReference type="EMBL" id="WOCE01000016">
    <property type="protein sequence ID" value="KAE9597597.1"/>
    <property type="molecule type" value="Genomic_DNA"/>
</dbReference>
<name>A0A6A5MPC6_LUPAL</name>
<keyword evidence="4 6" id="KW-0804">Transcription</keyword>
<comment type="caution">
    <text evidence="8">The sequence shown here is derived from an EMBL/GenBank/DDBJ whole genome shotgun (WGS) entry which is preliminary data.</text>
</comment>
<evidence type="ECO:0000256" key="4">
    <source>
        <dbReference type="ARBA" id="ARBA00023163"/>
    </source>
</evidence>
<comment type="function">
    <text evidence="6">Transcriptional repressor that regulates multiple aspects of plant growth and development.</text>
</comment>
<dbReference type="GO" id="GO:0005634">
    <property type="term" value="C:nucleus"/>
    <property type="evidence" value="ECO:0007669"/>
    <property type="project" value="UniProtKB-SubCell"/>
</dbReference>
<dbReference type="PROSITE" id="PS51754">
    <property type="entry name" value="OVATE"/>
    <property type="match status" value="1"/>
</dbReference>
<dbReference type="PANTHER" id="PTHR33057">
    <property type="entry name" value="TRANSCRIPTION REPRESSOR OFP7-RELATED"/>
    <property type="match status" value="1"/>
</dbReference>
<evidence type="ECO:0000313" key="8">
    <source>
        <dbReference type="EMBL" id="KAE9597597.1"/>
    </source>
</evidence>